<keyword evidence="3" id="KW-1185">Reference proteome</keyword>
<feature type="transmembrane region" description="Helical" evidence="1">
    <location>
        <begin position="149"/>
        <end position="167"/>
    </location>
</feature>
<feature type="transmembrane region" description="Helical" evidence="1">
    <location>
        <begin position="327"/>
        <end position="345"/>
    </location>
</feature>
<organism evidence="2 3">
    <name type="scientific">Ignatzschineria indica</name>
    <dbReference type="NCBI Taxonomy" id="472583"/>
    <lineage>
        <taxon>Bacteria</taxon>
        <taxon>Pseudomonadati</taxon>
        <taxon>Pseudomonadota</taxon>
        <taxon>Gammaproteobacteria</taxon>
        <taxon>Cardiobacteriales</taxon>
        <taxon>Ignatzschineriaceae</taxon>
        <taxon>Ignatzschineria</taxon>
    </lineage>
</organism>
<dbReference type="AlphaFoldDB" id="A0A2U2AM13"/>
<protein>
    <submittedName>
        <fullName evidence="2">Benzoate transporter</fullName>
    </submittedName>
</protein>
<feature type="transmembrane region" description="Helical" evidence="1">
    <location>
        <begin position="254"/>
        <end position="283"/>
    </location>
</feature>
<dbReference type="PANTHER" id="PTHR30199">
    <property type="entry name" value="MFS FAMILY TRANSPORTER, PREDICTED SUBSTRATE BENZOATE"/>
    <property type="match status" value="1"/>
</dbReference>
<dbReference type="Pfam" id="PF03594">
    <property type="entry name" value="BenE"/>
    <property type="match status" value="1"/>
</dbReference>
<gene>
    <name evidence="2" type="ORF">DC082_01115</name>
</gene>
<comment type="caution">
    <text evidence="2">The sequence shown here is derived from an EMBL/GenBank/DDBJ whole genome shotgun (WGS) entry which is preliminary data.</text>
</comment>
<evidence type="ECO:0000313" key="2">
    <source>
        <dbReference type="EMBL" id="PWD84176.1"/>
    </source>
</evidence>
<keyword evidence="1" id="KW-0472">Membrane</keyword>
<evidence type="ECO:0000313" key="3">
    <source>
        <dbReference type="Proteomes" id="UP000244948"/>
    </source>
</evidence>
<feature type="transmembrane region" description="Helical" evidence="1">
    <location>
        <begin position="295"/>
        <end position="321"/>
    </location>
</feature>
<feature type="transmembrane region" description="Helical" evidence="1">
    <location>
        <begin position="357"/>
        <end position="389"/>
    </location>
</feature>
<dbReference type="EMBL" id="QEWR01000002">
    <property type="protein sequence ID" value="PWD84176.1"/>
    <property type="molecule type" value="Genomic_DNA"/>
</dbReference>
<evidence type="ECO:0000256" key="1">
    <source>
        <dbReference type="SAM" id="Phobius"/>
    </source>
</evidence>
<dbReference type="RefSeq" id="WP_109235380.1">
    <property type="nucleotide sequence ID" value="NZ_BMXZ01000001.1"/>
</dbReference>
<dbReference type="GO" id="GO:0042925">
    <property type="term" value="F:benzoate transmembrane transporter activity"/>
    <property type="evidence" value="ECO:0007669"/>
    <property type="project" value="InterPro"/>
</dbReference>
<dbReference type="InterPro" id="IPR004711">
    <property type="entry name" value="Benzoate_Transporter"/>
</dbReference>
<feature type="transmembrane region" description="Helical" evidence="1">
    <location>
        <begin position="99"/>
        <end position="119"/>
    </location>
</feature>
<reference evidence="2 3" key="1">
    <citation type="journal article" date="2018" name="Genome Announc.">
        <title>Ignatzschineria cameli sp. nov., isolated from necrotic foot tissue of dromedaries (Camelus dromedarius) and associated maggots (Wohlfahrtia species) in Dubai.</title>
        <authorList>
            <person name="Tsang C.C."/>
            <person name="Tang J.Y."/>
            <person name="Fong J.Y."/>
            <person name="Kinne J."/>
            <person name="Lee H.H."/>
            <person name="Joseph M."/>
            <person name="Jose S."/>
            <person name="Schuster R.K."/>
            <person name="Tang Y."/>
            <person name="Sivakumar S."/>
            <person name="Chen J.H."/>
            <person name="Teng J.L."/>
            <person name="Lau S.K."/>
            <person name="Wernery U."/>
            <person name="Woo P.C."/>
        </authorList>
    </citation>
    <scope>NUCLEOTIDE SEQUENCE [LARGE SCALE GENOMIC DNA]</scope>
    <source>
        <strain evidence="2 3">KCTC 22643</strain>
    </source>
</reference>
<accession>A0A2U2AM13</accession>
<feature type="transmembrane region" description="Helical" evidence="1">
    <location>
        <begin position="212"/>
        <end position="234"/>
    </location>
</feature>
<keyword evidence="1" id="KW-1133">Transmembrane helix</keyword>
<proteinExistence type="predicted"/>
<dbReference type="PANTHER" id="PTHR30199:SF0">
    <property type="entry name" value="INNER MEMBRANE PROTEIN YDCO"/>
    <property type="match status" value="1"/>
</dbReference>
<dbReference type="NCBIfam" id="TIGR00843">
    <property type="entry name" value="benE"/>
    <property type="match status" value="1"/>
</dbReference>
<dbReference type="GO" id="GO:0005886">
    <property type="term" value="C:plasma membrane"/>
    <property type="evidence" value="ECO:0007669"/>
    <property type="project" value="TreeGrafter"/>
</dbReference>
<feature type="transmembrane region" description="Helical" evidence="1">
    <location>
        <begin position="48"/>
        <end position="67"/>
    </location>
</feature>
<dbReference type="Proteomes" id="UP000244948">
    <property type="component" value="Unassembled WGS sequence"/>
</dbReference>
<sequence>MIKRLHNLLLDWSLSATVAGFLAVIISYSGPLVIYFQAANVAGVSYELTTSWVWAVSIGSAIAGIILSMLYKIPIITAWSAPGTVLLVSLFPDISLGEVVGAYILTGLVMIGIGWSGYFDKLLRLIPQSLAAGLMAGVLFQFGLRLFQVSEIAPILVFSMMVIFLITKRFAPRYSIIWVMLGGLMISLMLGKTDIGALSFNLGTPSFTWPEFSLFSFFNLTIPLIIVTLSGQFLPGMMMIRVSGFSSMSAKPVLIITGIVSVFVAFFGGITIALASITAALCLGKEAHINSEKRYVAGVFNGVFYLLGAIFAGSIVTIFTIFPQEMIAALAGLALLGAIGGNLSLAMKNEEEKEAALVAFLVTVSGVSFGGISSVLWGSVFGLVTYWALRKW</sequence>
<feature type="transmembrane region" description="Helical" evidence="1">
    <location>
        <begin position="73"/>
        <end position="92"/>
    </location>
</feature>
<keyword evidence="1" id="KW-0812">Transmembrane</keyword>
<feature type="transmembrane region" description="Helical" evidence="1">
    <location>
        <begin position="12"/>
        <end position="36"/>
    </location>
</feature>
<name>A0A2U2AM13_9GAMM</name>
<feature type="transmembrane region" description="Helical" evidence="1">
    <location>
        <begin position="173"/>
        <end position="191"/>
    </location>
</feature>